<feature type="compositionally biased region" description="Polar residues" evidence="1">
    <location>
        <begin position="71"/>
        <end position="80"/>
    </location>
</feature>
<reference evidence="5" key="1">
    <citation type="submission" date="2012-12" db="EMBL/GenBank/DDBJ databases">
        <authorList>
            <person name="Hellsten U."/>
            <person name="Grimwood J."/>
            <person name="Chapman J.A."/>
            <person name="Shapiro H."/>
            <person name="Aerts A."/>
            <person name="Otillar R.P."/>
            <person name="Terry A.Y."/>
            <person name="Boore J.L."/>
            <person name="Simakov O."/>
            <person name="Marletaz F."/>
            <person name="Cho S.-J."/>
            <person name="Edsinger-Gonzales E."/>
            <person name="Havlak P."/>
            <person name="Kuo D.-H."/>
            <person name="Larsson T."/>
            <person name="Lv J."/>
            <person name="Arendt D."/>
            <person name="Savage R."/>
            <person name="Osoegawa K."/>
            <person name="de Jong P."/>
            <person name="Lindberg D.R."/>
            <person name="Seaver E.C."/>
            <person name="Weisblat D.A."/>
            <person name="Putnam N.H."/>
            <person name="Grigoriev I.V."/>
            <person name="Rokhsar D.S."/>
        </authorList>
    </citation>
    <scope>NUCLEOTIDE SEQUENCE</scope>
</reference>
<organism evidence="4 5">
    <name type="scientific">Helobdella robusta</name>
    <name type="common">Californian leech</name>
    <dbReference type="NCBI Taxonomy" id="6412"/>
    <lineage>
        <taxon>Eukaryota</taxon>
        <taxon>Metazoa</taxon>
        <taxon>Spiralia</taxon>
        <taxon>Lophotrochozoa</taxon>
        <taxon>Annelida</taxon>
        <taxon>Clitellata</taxon>
        <taxon>Hirudinea</taxon>
        <taxon>Rhynchobdellida</taxon>
        <taxon>Glossiphoniidae</taxon>
        <taxon>Helobdella</taxon>
    </lineage>
</organism>
<dbReference type="KEGG" id="hro:HELRODRAFT_190316"/>
<dbReference type="FunCoup" id="T1FRW4">
    <property type="interactions" value="22"/>
</dbReference>
<gene>
    <name evidence="4" type="primary">20211561</name>
    <name evidence="3" type="ORF">HELRODRAFT_190316</name>
</gene>
<feature type="region of interest" description="Disordered" evidence="1">
    <location>
        <begin position="168"/>
        <end position="201"/>
    </location>
</feature>
<dbReference type="eggNOG" id="ENOG502QV4D">
    <property type="taxonomic scope" value="Eukaryota"/>
</dbReference>
<dbReference type="Pfam" id="PF12335">
    <property type="entry name" value="SBF2"/>
    <property type="match status" value="1"/>
</dbReference>
<dbReference type="RefSeq" id="XP_009011702.1">
    <property type="nucleotide sequence ID" value="XM_009013454.1"/>
</dbReference>
<dbReference type="PANTHER" id="PTHR13663">
    <property type="entry name" value="SIMILAR TO RIKEN CDNA 6430548M08"/>
    <property type="match status" value="1"/>
</dbReference>
<dbReference type="InterPro" id="IPR022096">
    <property type="entry name" value="SBF1/SBF2"/>
</dbReference>
<dbReference type="GeneID" id="20211561"/>
<dbReference type="OrthoDB" id="6268344at2759"/>
<evidence type="ECO:0000313" key="5">
    <source>
        <dbReference type="Proteomes" id="UP000015101"/>
    </source>
</evidence>
<dbReference type="HOGENOM" id="CLU_527075_0_0_1"/>
<dbReference type="AlphaFoldDB" id="T1FRW4"/>
<dbReference type="CTD" id="20211561"/>
<accession>T1FRW4</accession>
<dbReference type="EMBL" id="AMQM01002833">
    <property type="status" value="NOT_ANNOTATED_CDS"/>
    <property type="molecule type" value="Genomic_DNA"/>
</dbReference>
<sequence>MDFIYGKQASKDVFQETQKNLKSTFTDGPSKILGSVKKGFMEGLSSTIDQVVNIVGSNDENVENSEKQTPKSEQASNVPDTSKKPRPPKPPAPMGRQMSDNGSKNLSKTMSEVDEPSQPTARPVLKRRNTNPFMEGYEPAPTEADLPSTVVAEVYQMVSALYDKNDESIPDKTTVKERTEAHDDGDSEGTEGCDEIEKNPDDEITQNATEIQNWNDDQDFNDPISKECSDFMKSFISKIFETNVEINPKSKSKFCEMSQTGFGRLWFAEYILKKQDGTVTKIADETFYALIQFFTIVLFECNESEDYGPAKTLMELSFVLYRESDLLGILNNNNVEVTSWAFCRDFGLSDLVLLRSHQSIEHTLFQYVTKGEIEKQFLYSFLKDLSIWHSPKFWNAVSFFTVQQQRAAQTGNTESANSEHDVRCKQLRLITHYMRSLGVNKEQCIEYIKRQETTYNLSKDHVKQLTTKMEKWIDGCDPNEDESNGAMWFISQKAKAVNAAARLLKDGFNFRGTFKNN</sequence>
<keyword evidence="5" id="KW-1185">Reference proteome</keyword>
<evidence type="ECO:0000313" key="3">
    <source>
        <dbReference type="EMBL" id="ESO09888.1"/>
    </source>
</evidence>
<dbReference type="OMA" id="CNESEDY"/>
<reference evidence="3 5" key="2">
    <citation type="journal article" date="2013" name="Nature">
        <title>Insights into bilaterian evolution from three spiralian genomes.</title>
        <authorList>
            <person name="Simakov O."/>
            <person name="Marletaz F."/>
            <person name="Cho S.J."/>
            <person name="Edsinger-Gonzales E."/>
            <person name="Havlak P."/>
            <person name="Hellsten U."/>
            <person name="Kuo D.H."/>
            <person name="Larsson T."/>
            <person name="Lv J."/>
            <person name="Arendt D."/>
            <person name="Savage R."/>
            <person name="Osoegawa K."/>
            <person name="de Jong P."/>
            <person name="Grimwood J."/>
            <person name="Chapman J.A."/>
            <person name="Shapiro H."/>
            <person name="Aerts A."/>
            <person name="Otillar R.P."/>
            <person name="Terry A.Y."/>
            <person name="Boore J.L."/>
            <person name="Grigoriev I.V."/>
            <person name="Lindberg D.R."/>
            <person name="Seaver E.C."/>
            <person name="Weisblat D.A."/>
            <person name="Putnam N.H."/>
            <person name="Rokhsar D.S."/>
        </authorList>
    </citation>
    <scope>NUCLEOTIDE SEQUENCE</scope>
</reference>
<feature type="compositionally biased region" description="Polar residues" evidence="1">
    <location>
        <begin position="98"/>
        <end position="110"/>
    </location>
</feature>
<dbReference type="EMBL" id="KB095905">
    <property type="protein sequence ID" value="ESO09888.1"/>
    <property type="molecule type" value="Genomic_DNA"/>
</dbReference>
<evidence type="ECO:0000259" key="2">
    <source>
        <dbReference type="Pfam" id="PF12335"/>
    </source>
</evidence>
<proteinExistence type="predicted"/>
<dbReference type="InterPro" id="IPR039872">
    <property type="entry name" value="KIAA0513"/>
</dbReference>
<feature type="compositionally biased region" description="Acidic residues" evidence="1">
    <location>
        <begin position="185"/>
        <end position="194"/>
    </location>
</feature>
<reference evidence="4" key="3">
    <citation type="submission" date="2015-06" db="UniProtKB">
        <authorList>
            <consortium name="EnsemblMetazoa"/>
        </authorList>
    </citation>
    <scope>IDENTIFICATION</scope>
</reference>
<dbReference type="InParanoid" id="T1FRW4"/>
<dbReference type="EnsemblMetazoa" id="HelroT190316">
    <property type="protein sequence ID" value="HelroP190316"/>
    <property type="gene ID" value="HelroG190316"/>
</dbReference>
<dbReference type="Proteomes" id="UP000015101">
    <property type="component" value="Unassembled WGS sequence"/>
</dbReference>
<evidence type="ECO:0000256" key="1">
    <source>
        <dbReference type="SAM" id="MobiDB-lite"/>
    </source>
</evidence>
<protein>
    <recommendedName>
        <fullName evidence="2">SBF1/SBF2 domain-containing protein</fullName>
    </recommendedName>
</protein>
<feature type="region of interest" description="Disordered" evidence="1">
    <location>
        <begin position="56"/>
        <end position="145"/>
    </location>
</feature>
<dbReference type="STRING" id="6412.T1FRW4"/>
<dbReference type="PANTHER" id="PTHR13663:SF2">
    <property type="entry name" value="SIMILAR TO RIKEN CDNA 6430548M08"/>
    <property type="match status" value="1"/>
</dbReference>
<name>T1FRW4_HELRO</name>
<feature type="compositionally biased region" description="Basic and acidic residues" evidence="1">
    <location>
        <begin position="168"/>
        <end position="184"/>
    </location>
</feature>
<feature type="domain" description="SBF1/SBF2" evidence="2">
    <location>
        <begin position="375"/>
        <end position="461"/>
    </location>
</feature>
<evidence type="ECO:0000313" key="4">
    <source>
        <dbReference type="EnsemblMetazoa" id="HelroP190316"/>
    </source>
</evidence>